<dbReference type="KEGG" id="pph:Ppha_2367"/>
<name>B4SEE0_PELPB</name>
<accession>B4SEE0</accession>
<sequence length="45" mass="5032">MDFPLVQAPLEQQAFQGILQLSYTLSLRGLFIFRKAGEGGCNYPL</sequence>
<dbReference type="AlphaFoldDB" id="B4SEE0"/>
<protein>
    <submittedName>
        <fullName evidence="1">Uncharacterized protein</fullName>
    </submittedName>
</protein>
<dbReference type="Proteomes" id="UP000002724">
    <property type="component" value="Chromosome"/>
</dbReference>
<reference evidence="1 2" key="1">
    <citation type="submission" date="2008-06" db="EMBL/GenBank/DDBJ databases">
        <title>Complete sequence of Pelodictyon phaeoclathratiforme BU-1.</title>
        <authorList>
            <consortium name="US DOE Joint Genome Institute"/>
            <person name="Lucas S."/>
            <person name="Copeland A."/>
            <person name="Lapidus A."/>
            <person name="Glavina del Rio T."/>
            <person name="Dalin E."/>
            <person name="Tice H."/>
            <person name="Bruce D."/>
            <person name="Goodwin L."/>
            <person name="Pitluck S."/>
            <person name="Schmutz J."/>
            <person name="Larimer F."/>
            <person name="Land M."/>
            <person name="Hauser L."/>
            <person name="Kyrpides N."/>
            <person name="Mikhailova N."/>
            <person name="Liu Z."/>
            <person name="Li T."/>
            <person name="Zhao F."/>
            <person name="Overmann J."/>
            <person name="Bryant D.A."/>
            <person name="Richardson P."/>
        </authorList>
    </citation>
    <scope>NUCLEOTIDE SEQUENCE [LARGE SCALE GENOMIC DNA]</scope>
    <source>
        <strain evidence="2">DSM 5477 / BU-1</strain>
    </source>
</reference>
<evidence type="ECO:0000313" key="2">
    <source>
        <dbReference type="Proteomes" id="UP000002724"/>
    </source>
</evidence>
<evidence type="ECO:0000313" key="1">
    <source>
        <dbReference type="EMBL" id="ACF44559.1"/>
    </source>
</evidence>
<dbReference type="EMBL" id="CP001110">
    <property type="protein sequence ID" value="ACF44559.1"/>
    <property type="molecule type" value="Genomic_DNA"/>
</dbReference>
<organism evidence="1 2">
    <name type="scientific">Pelodictyon phaeoclathratiforme (strain DSM 5477 / BU-1)</name>
    <dbReference type="NCBI Taxonomy" id="324925"/>
    <lineage>
        <taxon>Bacteria</taxon>
        <taxon>Pseudomonadati</taxon>
        <taxon>Chlorobiota</taxon>
        <taxon>Chlorobiia</taxon>
        <taxon>Chlorobiales</taxon>
        <taxon>Chlorobiaceae</taxon>
        <taxon>Chlorobium/Pelodictyon group</taxon>
        <taxon>Pelodictyon</taxon>
    </lineage>
</organism>
<dbReference type="HOGENOM" id="CLU_3203177_0_0_10"/>
<gene>
    <name evidence="1" type="ordered locus">Ppha_2367</name>
</gene>
<dbReference type="STRING" id="324925.Ppha_2367"/>
<keyword evidence="2" id="KW-1185">Reference proteome</keyword>
<proteinExistence type="predicted"/>